<evidence type="ECO:0000313" key="6">
    <source>
        <dbReference type="Proteomes" id="UP000216316"/>
    </source>
</evidence>
<dbReference type="PANTHER" id="PTHR21198:SF7">
    <property type="entry name" value="ASPARTATE-GLUTAMATE RACEMASE FAMILY"/>
    <property type="match status" value="1"/>
</dbReference>
<dbReference type="PANTHER" id="PTHR21198">
    <property type="entry name" value="GLUTAMATE RACEMASE"/>
    <property type="match status" value="1"/>
</dbReference>
<accession>A0A256LJH6</accession>
<dbReference type="EMBL" id="NGNV01000004">
    <property type="protein sequence ID" value="OYR88861.1"/>
    <property type="molecule type" value="Genomic_DNA"/>
</dbReference>
<protein>
    <submittedName>
        <fullName evidence="4">Aspartate racemase</fullName>
    </submittedName>
</protein>
<evidence type="ECO:0000313" key="3">
    <source>
        <dbReference type="EMBL" id="OYR88861.1"/>
    </source>
</evidence>
<dbReference type="GO" id="GO:0047661">
    <property type="term" value="F:amino-acid racemase activity"/>
    <property type="evidence" value="ECO:0007669"/>
    <property type="project" value="InterPro"/>
</dbReference>
<dbReference type="InterPro" id="IPR015942">
    <property type="entry name" value="Asp/Glu/hydantoin_racemase"/>
</dbReference>
<proteinExistence type="inferred from homology"/>
<comment type="similarity">
    <text evidence="1">Belongs to the aspartate/glutamate racemases family.</text>
</comment>
<evidence type="ECO:0000256" key="2">
    <source>
        <dbReference type="ARBA" id="ARBA00023235"/>
    </source>
</evidence>
<reference evidence="4 5" key="1">
    <citation type="submission" date="2017-04" db="EMBL/GenBank/DDBJ databases">
        <authorList>
            <person name="Afonso C.L."/>
            <person name="Miller P.J."/>
            <person name="Scott M.A."/>
            <person name="Spackman E."/>
            <person name="Goraichik I."/>
            <person name="Dimitrov K.M."/>
            <person name="Suarez D.L."/>
            <person name="Swayne D.E."/>
        </authorList>
    </citation>
    <scope>NUCLEOTIDE SEQUENCE [LARGE SCALE GENOMIC DNA]</scope>
    <source>
        <strain evidence="4 5">609q</strain>
    </source>
</reference>
<dbReference type="InterPro" id="IPR018187">
    <property type="entry name" value="Asp/Glu_racemase_AS_1"/>
</dbReference>
<sequence>MKHFFSIIGGMGTIATESYVRLINHRVRIAKDQDYLNYILVNDAQIPDRTAYIMDHSKPNFFYDLKDDVVSQAKLNPDFFVMPCNTAHYFYDDLAALTDVPFLHMMRIAVHKFVDDFPSEEKIGLIATEGSIYDHLYVDELERVGKKVELGGPEIQPMVNELIYSDIKEKGIVDHDLYHKILKTMHDKYGCKVILLGCTELSLAQEKAPDHPYNVIDPQSIIADVSIELALKIRNGMDPKEATAKYMYK</sequence>
<keyword evidence="2" id="KW-0413">Isomerase</keyword>
<reference evidence="3" key="2">
    <citation type="submission" date="2017-05" db="EMBL/GenBank/DDBJ databases">
        <authorList>
            <person name="Lin X.B."/>
            <person name="Stothard P."/>
            <person name="Tasseva G."/>
            <person name="Walter J."/>
        </authorList>
    </citation>
    <scope>NUCLEOTIDE SEQUENCE</scope>
    <source>
        <strain evidence="3">609u</strain>
    </source>
</reference>
<dbReference type="Gene3D" id="3.40.50.1860">
    <property type="match status" value="2"/>
</dbReference>
<evidence type="ECO:0000256" key="1">
    <source>
        <dbReference type="ARBA" id="ARBA00007847"/>
    </source>
</evidence>
<reference evidence="5 6" key="3">
    <citation type="submission" date="2017-09" db="EMBL/GenBank/DDBJ databases">
        <title>Tripartite evolution among Lactobacillus johnsonii, Lactobacillus taiwanensis, Lactobacillus reuteri and their rodent host.</title>
        <authorList>
            <person name="Wang T."/>
            <person name="Knowles S."/>
            <person name="Cheng C."/>
        </authorList>
    </citation>
    <scope>NUCLEOTIDE SEQUENCE [LARGE SCALE GENOMIC DNA]</scope>
    <source>
        <strain evidence="4 5">609q</strain>
        <strain evidence="3 6">609u</strain>
    </source>
</reference>
<dbReference type="EMBL" id="NGNX01000002">
    <property type="protein sequence ID" value="OYR93353.1"/>
    <property type="molecule type" value="Genomic_DNA"/>
</dbReference>
<keyword evidence="6" id="KW-1185">Reference proteome</keyword>
<dbReference type="AlphaFoldDB" id="A0A256LJH6"/>
<evidence type="ECO:0000313" key="5">
    <source>
        <dbReference type="Proteomes" id="UP000215828"/>
    </source>
</evidence>
<dbReference type="NCBIfam" id="TIGR00035">
    <property type="entry name" value="asp_race"/>
    <property type="match status" value="1"/>
</dbReference>
<dbReference type="InterPro" id="IPR004380">
    <property type="entry name" value="Asp_race"/>
</dbReference>
<evidence type="ECO:0000313" key="4">
    <source>
        <dbReference type="EMBL" id="OYR93353.1"/>
    </source>
</evidence>
<comment type="caution">
    <text evidence="4">The sequence shown here is derived from an EMBL/GenBank/DDBJ whole genome shotgun (WGS) entry which is preliminary data.</text>
</comment>
<dbReference type="PROSITE" id="PS00923">
    <property type="entry name" value="ASP_GLU_RACEMASE_1"/>
    <property type="match status" value="1"/>
</dbReference>
<name>A0A256LJH6_9LACO</name>
<dbReference type="InterPro" id="IPR001920">
    <property type="entry name" value="Asp/Glu_race"/>
</dbReference>
<dbReference type="Pfam" id="PF01177">
    <property type="entry name" value="Asp_Glu_race"/>
    <property type="match status" value="1"/>
</dbReference>
<organism evidence="4 5">
    <name type="scientific">Lactobacillus taiwanensis</name>
    <dbReference type="NCBI Taxonomy" id="508451"/>
    <lineage>
        <taxon>Bacteria</taxon>
        <taxon>Bacillati</taxon>
        <taxon>Bacillota</taxon>
        <taxon>Bacilli</taxon>
        <taxon>Lactobacillales</taxon>
        <taxon>Lactobacillaceae</taxon>
        <taxon>Lactobacillus</taxon>
    </lineage>
</organism>
<dbReference type="RefSeq" id="WP_057718639.1">
    <property type="nucleotide sequence ID" value="NZ_CAJUTI010000006.1"/>
</dbReference>
<gene>
    <name evidence="3" type="ORF">CBF53_01565</name>
    <name evidence="4" type="ORF">CBF70_00605</name>
</gene>
<dbReference type="Proteomes" id="UP000215828">
    <property type="component" value="Unassembled WGS sequence"/>
</dbReference>
<dbReference type="Proteomes" id="UP000216316">
    <property type="component" value="Unassembled WGS sequence"/>
</dbReference>
<dbReference type="SUPFAM" id="SSF53681">
    <property type="entry name" value="Aspartate/glutamate racemase"/>
    <property type="match status" value="2"/>
</dbReference>